<organism evidence="2 3">
    <name type="scientific">Neonectria punicea</name>
    <dbReference type="NCBI Taxonomy" id="979145"/>
    <lineage>
        <taxon>Eukaryota</taxon>
        <taxon>Fungi</taxon>
        <taxon>Dikarya</taxon>
        <taxon>Ascomycota</taxon>
        <taxon>Pezizomycotina</taxon>
        <taxon>Sordariomycetes</taxon>
        <taxon>Hypocreomycetidae</taxon>
        <taxon>Hypocreales</taxon>
        <taxon>Nectriaceae</taxon>
        <taxon>Neonectria</taxon>
    </lineage>
</organism>
<sequence>MSPMPRFPSSVEFQVELQVLLATNKFFMGYEFSRTGFLPFAGKQIPVPPKAFNHIPPELSRHAGYPSSEGKYKGWVLSAVAYSLSSKGLATNWAMPEDAPLPESFEKFFGSEVWMQSRDSSDFDSNTVWKISYDQDINERENPDFSFVGVKIISPMYSRDATTSLSPLEGLTEVISTLTEDHITISNAETRLGVSVKQKGGTLAFEAVKSIVSLLWVADPLLNEIHPPHCGPGSLESLGLQFTNLAEYHDHVDVAVELASADTMDDPWNNRLSGDRPPLSLLPHPGELTGPRFAHGLGRIQSTKSLTELVHLLRLVPITHTKRHSRPRPAYDFQGLEGRNTSDMIKFNQHCGTLDFEAISHWASVCTHLVSFGIEKTPERILEKLTILRQQLQDRNISLFDNLASRGLEDTAEYYRRMTWATQIPELRTWRELKKGVPDPESEPNAIPLDLDRTKGIPFLDDLGKKLDIWENSAKITENDCYTIGIELEMLTPSFGETEEEKADRVMRMERLYEVHFPGHKSYKGTIFQGTNAKTKPWEDPDPSDGRSCVQGIWPHTRYPQVVEIMKNKLGLFAICDFTLRELSSSCSNTALNQFFAKKGGIYTEPDYDSEWQAWSVRTDGSLRALLDWKGYKSADGMEVVSPILRDRPEGWETILNVLVGLRRELRLVVDEGCGVHFNVGKGLEPMPFHLLRKLICLMYCADPVIFSLCNPERRCKIGYAHPLRDGSGLLGEYEEAWTNLPITPDFAQYMPVEQLSLADCAALKKIWMAPDFESLHYLVAPRGNRNCVSINRIKAIEIPGSFSGAVEFRHLEGSLDPDLILRFGQLLATLFRFADKAEPKAWQGLVRNLMLCRGPDGYDLDNLRVFLEQLDLHDDFSYWESIVRHNRGLPRVREPPNGSSLHVLPAVPPQHVESDLRNICRRQIKPDLKGQRSSHEEIKPPQTIHAREAIKARAESLLQIISPNDLLLQDNLEHTLSGATEVKESPRNYREQRLPELASSLRELKLEAPTQEKPETNGEPKEVCSRASTERENLAEILRQSQEKARNIDVQELSQEELNVFARLDCFHKDEQDFLDILPRVVGPTMEVMITEKDWERFLDD</sequence>
<protein>
    <submittedName>
        <fullName evidence="2">Uncharacterized protein</fullName>
    </submittedName>
</protein>
<reference evidence="2 3" key="1">
    <citation type="journal article" date="2025" name="Microbiol. Resour. Announc.">
        <title>Draft genome sequences for Neonectria magnoliae and Neonectria punicea, canker pathogens of Liriodendron tulipifera and Acer saccharum in West Virginia.</title>
        <authorList>
            <person name="Petronek H.M."/>
            <person name="Kasson M.T."/>
            <person name="Metheny A.M."/>
            <person name="Stauder C.M."/>
            <person name="Lovett B."/>
            <person name="Lynch S.C."/>
            <person name="Garnas J.R."/>
            <person name="Kasson L.R."/>
            <person name="Stajich J.E."/>
        </authorList>
    </citation>
    <scope>NUCLEOTIDE SEQUENCE [LARGE SCALE GENOMIC DNA]</scope>
    <source>
        <strain evidence="2 3">NRRL 64653</strain>
    </source>
</reference>
<keyword evidence="3" id="KW-1185">Reference proteome</keyword>
<comment type="caution">
    <text evidence="2">The sequence shown here is derived from an EMBL/GenBank/DDBJ whole genome shotgun (WGS) entry which is preliminary data.</text>
</comment>
<dbReference type="InterPro" id="IPR022025">
    <property type="entry name" value="Amidoligase_2"/>
</dbReference>
<feature type="region of interest" description="Disordered" evidence="1">
    <location>
        <begin position="1007"/>
        <end position="1030"/>
    </location>
</feature>
<proteinExistence type="predicted"/>
<dbReference type="PANTHER" id="PTHR36847">
    <property type="entry name" value="AMIDOLIGASE ENZYME"/>
    <property type="match status" value="1"/>
</dbReference>
<evidence type="ECO:0000313" key="2">
    <source>
        <dbReference type="EMBL" id="KAK7421955.1"/>
    </source>
</evidence>
<evidence type="ECO:0000313" key="3">
    <source>
        <dbReference type="Proteomes" id="UP001498476"/>
    </source>
</evidence>
<accession>A0ABR1HM63</accession>
<evidence type="ECO:0000256" key="1">
    <source>
        <dbReference type="SAM" id="MobiDB-lite"/>
    </source>
</evidence>
<dbReference type="Pfam" id="PF12224">
    <property type="entry name" value="Amidoligase_2"/>
    <property type="match status" value="1"/>
</dbReference>
<dbReference type="Proteomes" id="UP001498476">
    <property type="component" value="Unassembled WGS sequence"/>
</dbReference>
<dbReference type="EMBL" id="JAZAVJ010000019">
    <property type="protein sequence ID" value="KAK7421955.1"/>
    <property type="molecule type" value="Genomic_DNA"/>
</dbReference>
<dbReference type="PANTHER" id="PTHR36847:SF1">
    <property type="entry name" value="AMIDOLIGASE ENZYME"/>
    <property type="match status" value="1"/>
</dbReference>
<gene>
    <name evidence="2" type="ORF">QQX98_001950</name>
</gene>
<name>A0ABR1HM63_9HYPO</name>